<keyword evidence="6 7" id="KW-0720">Serine protease</keyword>
<evidence type="ECO:0000313" key="9">
    <source>
        <dbReference type="Proteomes" id="UP000248079"/>
    </source>
</evidence>
<evidence type="ECO:0000313" key="8">
    <source>
        <dbReference type="EMBL" id="PXY02776.1"/>
    </source>
</evidence>
<dbReference type="GO" id="GO:0043171">
    <property type="term" value="P:peptide catabolic process"/>
    <property type="evidence" value="ECO:0007669"/>
    <property type="project" value="UniProtKB-UniRule"/>
</dbReference>
<dbReference type="EC" id="3.4.14.-" evidence="7"/>
<dbReference type="InterPro" id="IPR009003">
    <property type="entry name" value="Peptidase_S1_PA"/>
</dbReference>
<name>A0A2V4A254_9BACT</name>
<feature type="signal peptide" evidence="7">
    <location>
        <begin position="1"/>
        <end position="20"/>
    </location>
</feature>
<evidence type="ECO:0000256" key="1">
    <source>
        <dbReference type="ARBA" id="ARBA00010491"/>
    </source>
</evidence>
<dbReference type="RefSeq" id="WP_110358935.1">
    <property type="nucleotide sequence ID" value="NZ_QFLI01000001.1"/>
</dbReference>
<gene>
    <name evidence="8" type="ORF">DF185_01400</name>
</gene>
<proteinExistence type="inferred from homology"/>
<evidence type="ECO:0000256" key="6">
    <source>
        <dbReference type="ARBA" id="ARBA00022825"/>
    </source>
</evidence>
<dbReference type="GO" id="GO:0070009">
    <property type="term" value="F:serine-type aminopeptidase activity"/>
    <property type="evidence" value="ECO:0007669"/>
    <property type="project" value="UniProtKB-UniRule"/>
</dbReference>
<dbReference type="EMBL" id="QFLI01000001">
    <property type="protein sequence ID" value="PXY02776.1"/>
    <property type="molecule type" value="Genomic_DNA"/>
</dbReference>
<dbReference type="Pfam" id="PF10459">
    <property type="entry name" value="Peptidase_S46"/>
    <property type="match status" value="1"/>
</dbReference>
<dbReference type="OrthoDB" id="9805367at2"/>
<dbReference type="PANTHER" id="PTHR38469:SF1">
    <property type="entry name" value="PERIPLASMIC PEPTIDASE SUBFAMILY S1B"/>
    <property type="match status" value="1"/>
</dbReference>
<dbReference type="SUPFAM" id="SSF50494">
    <property type="entry name" value="Trypsin-like serine proteases"/>
    <property type="match status" value="1"/>
</dbReference>
<evidence type="ECO:0000256" key="5">
    <source>
        <dbReference type="ARBA" id="ARBA00022801"/>
    </source>
</evidence>
<comment type="caution">
    <text evidence="8">The sequence shown here is derived from an EMBL/GenBank/DDBJ whole genome shotgun (WGS) entry which is preliminary data.</text>
</comment>
<keyword evidence="4 7" id="KW-0732">Signal</keyword>
<dbReference type="InterPro" id="IPR043504">
    <property type="entry name" value="Peptidase_S1_PA_chymotrypsin"/>
</dbReference>
<keyword evidence="9" id="KW-1185">Reference proteome</keyword>
<evidence type="ECO:0000256" key="3">
    <source>
        <dbReference type="ARBA" id="ARBA00022670"/>
    </source>
</evidence>
<dbReference type="Gene3D" id="2.40.10.10">
    <property type="entry name" value="Trypsin-like serine proteases"/>
    <property type="match status" value="2"/>
</dbReference>
<comment type="similarity">
    <text evidence="1 7">Belongs to the peptidase S46 family.</text>
</comment>
<dbReference type="PROSITE" id="PS00019">
    <property type="entry name" value="ACTININ_1"/>
    <property type="match status" value="1"/>
</dbReference>
<organism evidence="8 9">
    <name type="scientific">Marinifilum breve</name>
    <dbReference type="NCBI Taxonomy" id="2184082"/>
    <lineage>
        <taxon>Bacteria</taxon>
        <taxon>Pseudomonadati</taxon>
        <taxon>Bacteroidota</taxon>
        <taxon>Bacteroidia</taxon>
        <taxon>Marinilabiliales</taxon>
        <taxon>Marinifilaceae</taxon>
    </lineage>
</organism>
<protein>
    <recommendedName>
        <fullName evidence="7">Dipeptidyl-peptidase</fullName>
        <ecNumber evidence="7">3.4.14.-</ecNumber>
    </recommendedName>
</protein>
<dbReference type="GO" id="GO:0006508">
    <property type="term" value="P:proteolysis"/>
    <property type="evidence" value="ECO:0007669"/>
    <property type="project" value="UniProtKB-KW"/>
</dbReference>
<sequence>MLRLKLLFICLVLSVASVKADEGMWIPSLLKKYNIKDMKKAGFKLSAKDVYDINKICLKDAIVGLGSKSNPTTFTGSGSFISESGLVLTNHHTVVSYLHKHSSEEHNYLRNGFYAQNQQDELPAKGLILARLVRMQDVTEDLLNGTEALSDIEKSRLIDKRAKEITAKAKEGNHYQTKVKSYFGGTQLFLEVYEVYRDVRIVAMPPLSLGKFGGETDNWKWPRQSADFAILRVYANSNNESLRYSIANEPIKPVNHLELSLKGYKDGDFAMVYGFPGSTKQYLTSSAIQQVVDVKNYHGIKIRDAKMGIINNAMAKNEDLWLKYSDFMAKTSNRLLRWKAELRGIEKLDLVNLKKKEEETFTAWVNSSEALKAKYADILPGIESCVARLDTIEKLNMYVVEAGIKGGNFVSFAGKFDMLNAIASRKNVNERRLNKELRRLRVEVSNFFNTYDLETEKNFLKTFVKLYDENVGDKYKPAQIVKARSTYNGDFDKYIDDAFAKSLFASKKSLNEFLKYFSKEDVKTLTNDPVFDLCLSYFLINKDMVYGQRAKIRKEYGKFHKRYLQANKEMKAGQKIIADANRSLRVSYGNIIGIKDNGEEFAAVSTLNELIVKNQKDAKTYAVPDGYAEAVNKAIKESKTPIPTCFISNCHTTGGNSGSPVLDAKGRLIGLNFDSAGNGLVGDYKFMPELTRQISVDIRYVRFVLEHQLKAKTLLEEWK</sequence>
<evidence type="ECO:0000256" key="2">
    <source>
        <dbReference type="ARBA" id="ARBA00022438"/>
    </source>
</evidence>
<dbReference type="PANTHER" id="PTHR38469">
    <property type="entry name" value="PERIPLASMIC PEPTIDASE SUBFAMILY S1B"/>
    <property type="match status" value="1"/>
</dbReference>
<keyword evidence="3 7" id="KW-0645">Protease</keyword>
<dbReference type="Proteomes" id="UP000248079">
    <property type="component" value="Unassembled WGS sequence"/>
</dbReference>
<keyword evidence="2 7" id="KW-0031">Aminopeptidase</keyword>
<dbReference type="InterPro" id="IPR001589">
    <property type="entry name" value="Actinin_actin-bd_CS"/>
</dbReference>
<accession>A0A2V4A254</accession>
<reference evidence="8 9" key="1">
    <citation type="submission" date="2018-05" db="EMBL/GenBank/DDBJ databases">
        <title>Marinifilum breve JC075T sp. nov., a marine bacterium isolated from Yongle Blue Hole in the South China Sea.</title>
        <authorList>
            <person name="Fu T."/>
        </authorList>
    </citation>
    <scope>NUCLEOTIDE SEQUENCE [LARGE SCALE GENOMIC DNA]</scope>
    <source>
        <strain evidence="8 9">JC075</strain>
    </source>
</reference>
<dbReference type="AlphaFoldDB" id="A0A2V4A254"/>
<dbReference type="InterPro" id="IPR019500">
    <property type="entry name" value="Pep_S46"/>
</dbReference>
<comment type="function">
    <text evidence="7">Catalyzes the removal of dipeptides from the N-terminus of oligopeptides.</text>
</comment>
<feature type="chain" id="PRO_5023160095" description="Dipeptidyl-peptidase" evidence="7">
    <location>
        <begin position="21"/>
        <end position="719"/>
    </location>
</feature>
<evidence type="ECO:0000256" key="4">
    <source>
        <dbReference type="ARBA" id="ARBA00022729"/>
    </source>
</evidence>
<evidence type="ECO:0000256" key="7">
    <source>
        <dbReference type="RuleBase" id="RU366067"/>
    </source>
</evidence>
<dbReference type="GO" id="GO:0008239">
    <property type="term" value="F:dipeptidyl-peptidase activity"/>
    <property type="evidence" value="ECO:0007669"/>
    <property type="project" value="UniProtKB-UniRule"/>
</dbReference>
<keyword evidence="5 7" id="KW-0378">Hydrolase</keyword>